<evidence type="ECO:0000256" key="8">
    <source>
        <dbReference type="SAM" id="Phobius"/>
    </source>
</evidence>
<dbReference type="GO" id="GO:0009847">
    <property type="term" value="P:spore germination"/>
    <property type="evidence" value="ECO:0007669"/>
    <property type="project" value="InterPro"/>
</dbReference>
<evidence type="ECO:0000256" key="3">
    <source>
        <dbReference type="ARBA" id="ARBA00022448"/>
    </source>
</evidence>
<evidence type="ECO:0000256" key="6">
    <source>
        <dbReference type="ARBA" id="ARBA00022989"/>
    </source>
</evidence>
<dbReference type="Proteomes" id="UP000036168">
    <property type="component" value="Unassembled WGS sequence"/>
</dbReference>
<evidence type="ECO:0000313" key="12">
    <source>
        <dbReference type="Proteomes" id="UP001341297"/>
    </source>
</evidence>
<dbReference type="RefSeq" id="WP_048355409.1">
    <property type="nucleotide sequence ID" value="NZ_JAQCPU010000008.1"/>
</dbReference>
<evidence type="ECO:0000313" key="11">
    <source>
        <dbReference type="Proteomes" id="UP000036168"/>
    </source>
</evidence>
<feature type="transmembrane region" description="Helical" evidence="8">
    <location>
        <begin position="12"/>
        <end position="30"/>
    </location>
</feature>
<sequence length="369" mass="40472">MEKAKISAKQLFVLIILFELGSSLLVIPGQSAEQDAWIAILAGTAGGLVLFLMHHYFYQFDPKSTAYESMFKVLGKPIGWAVSFLYIIYYAYIAARILRDFGEMVLTSAYPNTPLLFVNGMLIAVCIYTVRKGIEVLARAGEFLFGIMFVISAIGFILIVSSGLIKPYELMPVLGNGPGPVLHAVFTQTLFFPFGEIIVLTLILPYVNEPKKVKKTGLSAIAISGFLLALNVAINISVLGVDLNKRSRFPLLSTIQTIQGAEFLDRLDVFFMLVLVTGGFIKMGVFIYAVTEGLSILFKLKKPSKAVHVVGIVILLLSASIASNISEHIKEGISFVPVYVHLPMQIILPALICLIALAKKRKNKKSAKH</sequence>
<evidence type="ECO:0000256" key="1">
    <source>
        <dbReference type="ARBA" id="ARBA00004141"/>
    </source>
</evidence>
<keyword evidence="7 8" id="KW-0472">Membrane</keyword>
<dbReference type="OrthoDB" id="1891864at2"/>
<protein>
    <submittedName>
        <fullName evidence="10">GerAB/ArcD/ProY family transporter</fullName>
    </submittedName>
    <submittedName>
        <fullName evidence="9">Spore gernimation protein KB</fullName>
    </submittedName>
</protein>
<dbReference type="EMBL" id="LECW02000001">
    <property type="protein sequence ID" value="KRT95787.1"/>
    <property type="molecule type" value="Genomic_DNA"/>
</dbReference>
<evidence type="ECO:0000313" key="9">
    <source>
        <dbReference type="EMBL" id="KRT95787.1"/>
    </source>
</evidence>
<dbReference type="Proteomes" id="UP001341297">
    <property type="component" value="Unassembled WGS sequence"/>
</dbReference>
<dbReference type="InterPro" id="IPR004761">
    <property type="entry name" value="Spore_GerAB"/>
</dbReference>
<comment type="caution">
    <text evidence="9">The sequence shown here is derived from an EMBL/GenBank/DDBJ whole genome shotgun (WGS) entry which is preliminary data.</text>
</comment>
<name>A0A0T6BVY6_9BACI</name>
<evidence type="ECO:0000256" key="4">
    <source>
        <dbReference type="ARBA" id="ARBA00022544"/>
    </source>
</evidence>
<feature type="transmembrane region" description="Helical" evidence="8">
    <location>
        <begin position="338"/>
        <end position="358"/>
    </location>
</feature>
<dbReference type="GO" id="GO:0016020">
    <property type="term" value="C:membrane"/>
    <property type="evidence" value="ECO:0007669"/>
    <property type="project" value="UniProtKB-SubCell"/>
</dbReference>
<comment type="subcellular location">
    <subcellularLocation>
        <location evidence="1">Membrane</location>
        <topology evidence="1">Multi-pass membrane protein</topology>
    </subcellularLocation>
</comment>
<feature type="transmembrane region" description="Helical" evidence="8">
    <location>
        <begin position="36"/>
        <end position="57"/>
    </location>
</feature>
<evidence type="ECO:0000256" key="7">
    <source>
        <dbReference type="ARBA" id="ARBA00023136"/>
    </source>
</evidence>
<keyword evidence="3" id="KW-0813">Transport</keyword>
<comment type="similarity">
    <text evidence="2">Belongs to the amino acid-polyamine-organocation (APC) superfamily. Spore germination protein (SGP) (TC 2.A.3.9) family.</text>
</comment>
<reference evidence="9" key="2">
    <citation type="submission" date="2015-10" db="EMBL/GenBank/DDBJ databases">
        <authorList>
            <person name="Gilbert D.G."/>
        </authorList>
    </citation>
    <scope>NUCLEOTIDE SEQUENCE</scope>
    <source>
        <strain evidence="9">GO-13</strain>
    </source>
</reference>
<feature type="transmembrane region" description="Helical" evidence="8">
    <location>
        <begin position="78"/>
        <end position="95"/>
    </location>
</feature>
<keyword evidence="12" id="KW-1185">Reference proteome</keyword>
<dbReference type="AlphaFoldDB" id="A0A0T6BVY6"/>
<accession>A0A0T6BVY6</accession>
<dbReference type="NCBIfam" id="TIGR00912">
    <property type="entry name" value="2A0309"/>
    <property type="match status" value="1"/>
</dbReference>
<feature type="transmembrane region" description="Helical" evidence="8">
    <location>
        <begin position="269"/>
        <end position="294"/>
    </location>
</feature>
<dbReference type="PANTHER" id="PTHR34975">
    <property type="entry name" value="SPORE GERMINATION PROTEIN A2"/>
    <property type="match status" value="1"/>
</dbReference>
<feature type="transmembrane region" description="Helical" evidence="8">
    <location>
        <begin position="218"/>
        <end position="241"/>
    </location>
</feature>
<keyword evidence="5 8" id="KW-0812">Transmembrane</keyword>
<feature type="transmembrane region" description="Helical" evidence="8">
    <location>
        <begin position="143"/>
        <end position="165"/>
    </location>
</feature>
<gene>
    <name evidence="9" type="ORF">AB447_201420</name>
    <name evidence="10" type="ORF">P8828_05530</name>
</gene>
<dbReference type="EMBL" id="JARRTL010000007">
    <property type="protein sequence ID" value="MEC0484309.1"/>
    <property type="molecule type" value="Genomic_DNA"/>
</dbReference>
<organism evidence="9 11">
    <name type="scientific">Bacillus glycinifermentans</name>
    <dbReference type="NCBI Taxonomy" id="1664069"/>
    <lineage>
        <taxon>Bacteria</taxon>
        <taxon>Bacillati</taxon>
        <taxon>Bacillota</taxon>
        <taxon>Bacilli</taxon>
        <taxon>Bacillales</taxon>
        <taxon>Bacillaceae</taxon>
        <taxon>Bacillus</taxon>
    </lineage>
</organism>
<dbReference type="STRING" id="1664069.BGLY_0469"/>
<feature type="transmembrane region" description="Helical" evidence="8">
    <location>
        <begin position="306"/>
        <end position="326"/>
    </location>
</feature>
<evidence type="ECO:0000256" key="2">
    <source>
        <dbReference type="ARBA" id="ARBA00007998"/>
    </source>
</evidence>
<feature type="transmembrane region" description="Helical" evidence="8">
    <location>
        <begin position="185"/>
        <end position="206"/>
    </location>
</feature>
<reference evidence="9 11" key="1">
    <citation type="journal article" date="2015" name="Int. J. Syst. Evol. Microbiol.">
        <title>Bacillus glycinifermentans sp. nov., isolated from fermented soybean paste.</title>
        <authorList>
            <person name="Kim S.J."/>
            <person name="Dunlap C.A."/>
            <person name="Kwon S.W."/>
            <person name="Rooney A.P."/>
        </authorList>
    </citation>
    <scope>NUCLEOTIDE SEQUENCE [LARGE SCALE GENOMIC DNA]</scope>
    <source>
        <strain evidence="9 11">GO-13</strain>
    </source>
</reference>
<keyword evidence="4" id="KW-0309">Germination</keyword>
<reference evidence="10 12" key="3">
    <citation type="submission" date="2023-03" db="EMBL/GenBank/DDBJ databases">
        <title>Agriculturally important microbes genome sequencing.</title>
        <authorList>
            <person name="Dunlap C."/>
        </authorList>
    </citation>
    <scope>NUCLEOTIDE SEQUENCE [LARGE SCALE GENOMIC DNA]</scope>
    <source>
        <strain evidence="10 12">CBP-3203</strain>
    </source>
</reference>
<evidence type="ECO:0000256" key="5">
    <source>
        <dbReference type="ARBA" id="ARBA00022692"/>
    </source>
</evidence>
<evidence type="ECO:0000313" key="10">
    <source>
        <dbReference type="EMBL" id="MEC0484309.1"/>
    </source>
</evidence>
<feature type="transmembrane region" description="Helical" evidence="8">
    <location>
        <begin position="115"/>
        <end position="131"/>
    </location>
</feature>
<proteinExistence type="inferred from homology"/>
<dbReference type="Pfam" id="PF03845">
    <property type="entry name" value="Spore_permease"/>
    <property type="match status" value="1"/>
</dbReference>
<keyword evidence="6 8" id="KW-1133">Transmembrane helix</keyword>
<dbReference type="PANTHER" id="PTHR34975:SF2">
    <property type="entry name" value="SPORE GERMINATION PROTEIN A2"/>
    <property type="match status" value="1"/>
</dbReference>